<reference evidence="1" key="1">
    <citation type="submission" date="2022-10" db="EMBL/GenBank/DDBJ databases">
        <title>Rhodococcus ferula Z13 complete genome.</title>
        <authorList>
            <person name="Long X."/>
            <person name="Zang M."/>
        </authorList>
    </citation>
    <scope>NUCLEOTIDE SEQUENCE</scope>
    <source>
        <strain evidence="1">Z13</strain>
    </source>
</reference>
<proteinExistence type="predicted"/>
<evidence type="ECO:0000313" key="1">
    <source>
        <dbReference type="EMBL" id="UYP20123.1"/>
    </source>
</evidence>
<dbReference type="Proteomes" id="UP001156484">
    <property type="component" value="Chromosome"/>
</dbReference>
<organism evidence="1 2">
    <name type="scientific">Rhodococcus sacchari</name>
    <dbReference type="NCBI Taxonomy" id="2962047"/>
    <lineage>
        <taxon>Bacteria</taxon>
        <taxon>Bacillati</taxon>
        <taxon>Actinomycetota</taxon>
        <taxon>Actinomycetes</taxon>
        <taxon>Mycobacteriales</taxon>
        <taxon>Nocardiaceae</taxon>
        <taxon>Rhodococcus</taxon>
    </lineage>
</organism>
<gene>
    <name evidence="1" type="ORF">OED52_06155</name>
</gene>
<keyword evidence="1" id="KW-0378">Hydrolase</keyword>
<protein>
    <submittedName>
        <fullName evidence="1">Alpha/beta hydrolase family protein</fullName>
    </submittedName>
</protein>
<keyword evidence="2" id="KW-1185">Reference proteome</keyword>
<name>A0ACD4DJA7_9NOCA</name>
<sequence>MLLRDLTEWDPDALDRLGDELGRCAGELDAVSDSVRLRAHFGGRWTGDAHDRAAEALEHRGTGIAAQADSFRRVGRYAQLVAPRLRALHAELAELRSRSGPLADDDPHLRDLLDRAALLDREASALLAHETDLLAPIPGSEPESGDGPVLHAAAPRSLPALPMPPGAGTDPGEVARWWNGLDDLTRTALIAERPEHIGGLDGIPATARDLANRALLDTERHRLEAVATRLQAELDGTFLSGTVFDRLGAPGWFTDADAGLEQTRRKLAALDAIETTLAHGDRQLLTLDLSGREAMAAVAVGDVDTADHVAVFVPGAGSTVQGNLIGYDERVAALRDEAHLRLAEHGRTDESVAAVTWLNYQAPQWGWGLAFTERSPVSDLAARIAEPRLTGFLDGLAAARGDDPHVTTVGHSYGALVTGLALQNTGNVDAAVFMGAPGIGTGDPADLRIPPGAAHLVEAARDPVADTGTFGGDPSFLDGLVHLPSGPGTTAAGVPLAGVTGHSSYLDPGTSSAHHIAGVVAGIPMGRAR</sequence>
<accession>A0ACD4DJA7</accession>
<evidence type="ECO:0000313" key="2">
    <source>
        <dbReference type="Proteomes" id="UP001156484"/>
    </source>
</evidence>
<dbReference type="EMBL" id="CP107551">
    <property type="protein sequence ID" value="UYP20123.1"/>
    <property type="molecule type" value="Genomic_DNA"/>
</dbReference>